<proteinExistence type="predicted"/>
<dbReference type="AlphaFoldDB" id="A0A9K3JXT5"/>
<organism evidence="1 2">
    <name type="scientific">Helianthus annuus</name>
    <name type="common">Common sunflower</name>
    <dbReference type="NCBI Taxonomy" id="4232"/>
    <lineage>
        <taxon>Eukaryota</taxon>
        <taxon>Viridiplantae</taxon>
        <taxon>Streptophyta</taxon>
        <taxon>Embryophyta</taxon>
        <taxon>Tracheophyta</taxon>
        <taxon>Spermatophyta</taxon>
        <taxon>Magnoliopsida</taxon>
        <taxon>eudicotyledons</taxon>
        <taxon>Gunneridae</taxon>
        <taxon>Pentapetalae</taxon>
        <taxon>asterids</taxon>
        <taxon>campanulids</taxon>
        <taxon>Asterales</taxon>
        <taxon>Asteraceae</taxon>
        <taxon>Asteroideae</taxon>
        <taxon>Heliantheae alliance</taxon>
        <taxon>Heliantheae</taxon>
        <taxon>Helianthus</taxon>
    </lineage>
</organism>
<protein>
    <submittedName>
        <fullName evidence="1">Uncharacterized protein</fullName>
    </submittedName>
</protein>
<evidence type="ECO:0000313" key="2">
    <source>
        <dbReference type="Proteomes" id="UP000215914"/>
    </source>
</evidence>
<dbReference type="EMBL" id="MNCJ02000316">
    <property type="protein sequence ID" value="KAF5822715.1"/>
    <property type="molecule type" value="Genomic_DNA"/>
</dbReference>
<sequence length="65" mass="7122">MNGKSKVVCGDETVSPKVKSKSDMDLDNFLIPKNKLHVHTMSLDTKGKSKVLCGDETVSPKVYVN</sequence>
<name>A0A9K3JXT5_HELAN</name>
<reference evidence="1" key="1">
    <citation type="journal article" date="2017" name="Nature">
        <title>The sunflower genome provides insights into oil metabolism, flowering and Asterid evolution.</title>
        <authorList>
            <person name="Badouin H."/>
            <person name="Gouzy J."/>
            <person name="Grassa C.J."/>
            <person name="Murat F."/>
            <person name="Staton S.E."/>
            <person name="Cottret L."/>
            <person name="Lelandais-Briere C."/>
            <person name="Owens G.L."/>
            <person name="Carrere S."/>
            <person name="Mayjonade B."/>
            <person name="Legrand L."/>
            <person name="Gill N."/>
            <person name="Kane N.C."/>
            <person name="Bowers J.E."/>
            <person name="Hubner S."/>
            <person name="Bellec A."/>
            <person name="Berard A."/>
            <person name="Berges H."/>
            <person name="Blanchet N."/>
            <person name="Boniface M.C."/>
            <person name="Brunel D."/>
            <person name="Catrice O."/>
            <person name="Chaidir N."/>
            <person name="Claudel C."/>
            <person name="Donnadieu C."/>
            <person name="Faraut T."/>
            <person name="Fievet G."/>
            <person name="Helmstetter N."/>
            <person name="King M."/>
            <person name="Knapp S.J."/>
            <person name="Lai Z."/>
            <person name="Le Paslier M.C."/>
            <person name="Lippi Y."/>
            <person name="Lorenzon L."/>
            <person name="Mandel J.R."/>
            <person name="Marage G."/>
            <person name="Marchand G."/>
            <person name="Marquand E."/>
            <person name="Bret-Mestries E."/>
            <person name="Morien E."/>
            <person name="Nambeesan S."/>
            <person name="Nguyen T."/>
            <person name="Pegot-Espagnet P."/>
            <person name="Pouilly N."/>
            <person name="Raftis F."/>
            <person name="Sallet E."/>
            <person name="Schiex T."/>
            <person name="Thomas J."/>
            <person name="Vandecasteele C."/>
            <person name="Vares D."/>
            <person name="Vear F."/>
            <person name="Vautrin S."/>
            <person name="Crespi M."/>
            <person name="Mangin B."/>
            <person name="Burke J.M."/>
            <person name="Salse J."/>
            <person name="Munos S."/>
            <person name="Vincourt P."/>
            <person name="Rieseberg L.H."/>
            <person name="Langlade N.B."/>
        </authorList>
    </citation>
    <scope>NUCLEOTIDE SEQUENCE</scope>
    <source>
        <tissue evidence="1">Leaves</tissue>
    </source>
</reference>
<keyword evidence="2" id="KW-1185">Reference proteome</keyword>
<reference evidence="1" key="2">
    <citation type="submission" date="2020-06" db="EMBL/GenBank/DDBJ databases">
        <title>Helianthus annuus Genome sequencing and assembly Release 2.</title>
        <authorList>
            <person name="Gouzy J."/>
            <person name="Langlade N."/>
            <person name="Munos S."/>
        </authorList>
    </citation>
    <scope>NUCLEOTIDE SEQUENCE</scope>
    <source>
        <tissue evidence="1">Leaves</tissue>
    </source>
</reference>
<gene>
    <name evidence="1" type="ORF">HanXRQr2_Chr01g0030161</name>
</gene>
<dbReference type="Proteomes" id="UP000215914">
    <property type="component" value="Unassembled WGS sequence"/>
</dbReference>
<comment type="caution">
    <text evidence="1">The sequence shown here is derived from an EMBL/GenBank/DDBJ whole genome shotgun (WGS) entry which is preliminary data.</text>
</comment>
<dbReference type="Gramene" id="mRNA:HanXRQr2_Chr01g0030161">
    <property type="protein sequence ID" value="mRNA:HanXRQr2_Chr01g0030161"/>
    <property type="gene ID" value="HanXRQr2_Chr01g0030161"/>
</dbReference>
<evidence type="ECO:0000313" key="1">
    <source>
        <dbReference type="EMBL" id="KAF5822715.1"/>
    </source>
</evidence>
<accession>A0A9K3JXT5</accession>